<accession>A0A6J4IA30</accession>
<organism evidence="1">
    <name type="scientific">uncultured Chthoniobacterales bacterium</name>
    <dbReference type="NCBI Taxonomy" id="1836801"/>
    <lineage>
        <taxon>Bacteria</taxon>
        <taxon>Pseudomonadati</taxon>
        <taxon>Verrucomicrobiota</taxon>
        <taxon>Spartobacteria</taxon>
        <taxon>Chthoniobacterales</taxon>
        <taxon>environmental samples</taxon>
    </lineage>
</organism>
<reference evidence="1" key="1">
    <citation type="submission" date="2020-02" db="EMBL/GenBank/DDBJ databases">
        <authorList>
            <person name="Meier V. D."/>
        </authorList>
    </citation>
    <scope>NUCLEOTIDE SEQUENCE</scope>
    <source>
        <strain evidence="1">AVDCRST_MAG42</strain>
    </source>
</reference>
<evidence type="ECO:0000313" key="1">
    <source>
        <dbReference type="EMBL" id="CAA9246282.1"/>
    </source>
</evidence>
<dbReference type="AlphaFoldDB" id="A0A6J4IA30"/>
<protein>
    <recommendedName>
        <fullName evidence="2">Aspartyl/asparaginy/proline hydroxylase domain-containing protein</fullName>
    </recommendedName>
</protein>
<name>A0A6J4IA30_9BACT</name>
<proteinExistence type="predicted"/>
<dbReference type="EMBL" id="CADCTA010000073">
    <property type="protein sequence ID" value="CAA9246282.1"/>
    <property type="molecule type" value="Genomic_DNA"/>
</dbReference>
<evidence type="ECO:0008006" key="2">
    <source>
        <dbReference type="Google" id="ProtNLM"/>
    </source>
</evidence>
<sequence length="229" mass="26157">MSGEVAERVDPRIKYPSYKSFDEFIDVDWLKSLDGYVTERIQRRLDAAKDLAFYTGPFVMGEKAEVKPGSKMVYLSQPKGEDNYYDLDNPGAWEPAEGATEFSELMEFIATLPFKATARMLIMYDPEGRAVTAHRDHVSYDLCHEFIWFRTNLRKPFYMLNENTGEKQYVESHSAWFDSVNQFHGGDASGELAISIRVDGLFSDDFKARIPVPEYNLASAPSLWACTAR</sequence>
<gene>
    <name evidence="1" type="ORF">AVDCRST_MAG42-1986</name>
</gene>